<name>A0AAV5V280_9BILA</name>
<organism evidence="2 3">
    <name type="scientific">Pristionchus fissidentatus</name>
    <dbReference type="NCBI Taxonomy" id="1538716"/>
    <lineage>
        <taxon>Eukaryota</taxon>
        <taxon>Metazoa</taxon>
        <taxon>Ecdysozoa</taxon>
        <taxon>Nematoda</taxon>
        <taxon>Chromadorea</taxon>
        <taxon>Rhabditida</taxon>
        <taxon>Rhabditina</taxon>
        <taxon>Diplogasteromorpha</taxon>
        <taxon>Diplogasteroidea</taxon>
        <taxon>Neodiplogasteridae</taxon>
        <taxon>Pristionchus</taxon>
    </lineage>
</organism>
<evidence type="ECO:0000256" key="1">
    <source>
        <dbReference type="SAM" id="MobiDB-lite"/>
    </source>
</evidence>
<feature type="compositionally biased region" description="Basic and acidic residues" evidence="1">
    <location>
        <begin position="84"/>
        <end position="95"/>
    </location>
</feature>
<reference evidence="2" key="1">
    <citation type="submission" date="2023-10" db="EMBL/GenBank/DDBJ databases">
        <title>Genome assembly of Pristionchus species.</title>
        <authorList>
            <person name="Yoshida K."/>
            <person name="Sommer R.J."/>
        </authorList>
    </citation>
    <scope>NUCLEOTIDE SEQUENCE</scope>
    <source>
        <strain evidence="2">RS5133</strain>
    </source>
</reference>
<gene>
    <name evidence="2" type="ORF">PFISCL1PPCAC_3877</name>
</gene>
<dbReference type="EMBL" id="BTSY01000001">
    <property type="protein sequence ID" value="GMT12580.1"/>
    <property type="molecule type" value="Genomic_DNA"/>
</dbReference>
<keyword evidence="3" id="KW-1185">Reference proteome</keyword>
<sequence length="146" mass="16317">MVPSPDDLRGSLKAPRESSLTATAGKSIVKKYRRILSKYRRGHVSRTLKYKTIPALPGLRADHTRMPEDVPVEEDQYFQDEKVRQEDVDEKEANARRRKRKSIGVAPLSSVSDEDTVAGGGNEEIESDAVIGTPGSPELYYEGFIR</sequence>
<accession>A0AAV5V280</accession>
<feature type="non-terminal residue" evidence="2">
    <location>
        <position position="146"/>
    </location>
</feature>
<dbReference type="AlphaFoldDB" id="A0AAV5V280"/>
<evidence type="ECO:0000313" key="2">
    <source>
        <dbReference type="EMBL" id="GMT12580.1"/>
    </source>
</evidence>
<feature type="compositionally biased region" description="Basic and acidic residues" evidence="1">
    <location>
        <begin position="1"/>
        <end position="16"/>
    </location>
</feature>
<proteinExistence type="predicted"/>
<feature type="region of interest" description="Disordered" evidence="1">
    <location>
        <begin position="84"/>
        <end position="133"/>
    </location>
</feature>
<feature type="region of interest" description="Disordered" evidence="1">
    <location>
        <begin position="1"/>
        <end position="21"/>
    </location>
</feature>
<protein>
    <submittedName>
        <fullName evidence="2">Uncharacterized protein</fullName>
    </submittedName>
</protein>
<dbReference type="Proteomes" id="UP001432322">
    <property type="component" value="Unassembled WGS sequence"/>
</dbReference>
<evidence type="ECO:0000313" key="3">
    <source>
        <dbReference type="Proteomes" id="UP001432322"/>
    </source>
</evidence>
<comment type="caution">
    <text evidence="2">The sequence shown here is derived from an EMBL/GenBank/DDBJ whole genome shotgun (WGS) entry which is preliminary data.</text>
</comment>